<protein>
    <submittedName>
        <fullName evidence="1">N-acetyltransferase B complex non catalytic subunit-domain-containing protein</fullName>
    </submittedName>
</protein>
<gene>
    <name evidence="1" type="ORF">F5148DRAFT_1186130</name>
</gene>
<reference evidence="1" key="1">
    <citation type="submission" date="2021-03" db="EMBL/GenBank/DDBJ databases">
        <title>Evolutionary priming and transition to the ectomycorrhizal habit in an iconic lineage of mushroom-forming fungi: is preadaptation a requirement?</title>
        <authorList>
            <consortium name="DOE Joint Genome Institute"/>
            <person name="Looney B.P."/>
            <person name="Miyauchi S."/>
            <person name="Morin E."/>
            <person name="Drula E."/>
            <person name="Courty P.E."/>
            <person name="Chicoki N."/>
            <person name="Fauchery L."/>
            <person name="Kohler A."/>
            <person name="Kuo A."/>
            <person name="LaButti K."/>
            <person name="Pangilinan J."/>
            <person name="Lipzen A."/>
            <person name="Riley R."/>
            <person name="Andreopoulos W."/>
            <person name="He G."/>
            <person name="Johnson J."/>
            <person name="Barry K.W."/>
            <person name="Grigoriev I.V."/>
            <person name="Nagy L."/>
            <person name="Hibbett D."/>
            <person name="Henrissat B."/>
            <person name="Matheny P.B."/>
            <person name="Labbe J."/>
            <person name="Martin A.F."/>
        </authorList>
    </citation>
    <scope>NUCLEOTIDE SEQUENCE</scope>
    <source>
        <strain evidence="1">BPL698</strain>
    </source>
</reference>
<evidence type="ECO:0000313" key="2">
    <source>
        <dbReference type="Proteomes" id="UP001207468"/>
    </source>
</evidence>
<comment type="caution">
    <text evidence="1">The sequence shown here is derived from an EMBL/GenBank/DDBJ whole genome shotgun (WGS) entry which is preliminary data.</text>
</comment>
<proteinExistence type="predicted"/>
<organism evidence="1 2">
    <name type="scientific">Russula earlei</name>
    <dbReference type="NCBI Taxonomy" id="71964"/>
    <lineage>
        <taxon>Eukaryota</taxon>
        <taxon>Fungi</taxon>
        <taxon>Dikarya</taxon>
        <taxon>Basidiomycota</taxon>
        <taxon>Agaricomycotina</taxon>
        <taxon>Agaricomycetes</taxon>
        <taxon>Russulales</taxon>
        <taxon>Russulaceae</taxon>
        <taxon>Russula</taxon>
    </lineage>
</organism>
<name>A0ACC0UDR1_9AGAM</name>
<accession>A0ACC0UDR1</accession>
<keyword evidence="2" id="KW-1185">Reference proteome</keyword>
<dbReference type="Proteomes" id="UP001207468">
    <property type="component" value="Unassembled WGS sequence"/>
</dbReference>
<evidence type="ECO:0000313" key="1">
    <source>
        <dbReference type="EMBL" id="KAI9509646.1"/>
    </source>
</evidence>
<dbReference type="EMBL" id="JAGFNK010000059">
    <property type="protein sequence ID" value="KAI9509646.1"/>
    <property type="molecule type" value="Genomic_DNA"/>
</dbReference>
<sequence>MSSLHTERQIRPIYDALDSGSHKSALVACNKLLKKHPKNDHLKALKALALTRAQKFEEAIVLCEEVLSTRPTDDGTMNALMHALRHLGRFADLVKLFEDAFKQQPENDEFGRQAFFANVRMGNWKAAQQLANKLNKQFHNDRYVFWGIMCTVLQANDPMTAAEMRNILLKLAHRLITASWKQGEVHPDRLHLHTTILQQLGLHKDARELLDTESGRLLCARNISCDYLRREIMKAGGWQSEEGITAEERVVEKRDRNWLEFVSILDATFLPSADHQLIQLDPLQRVAKTRDLFTKIAEEDGSHDRSAWLGLMELERLCIVREVPSDPSRLLNLLKRYFEIFGDKAACYEDLRPYSDLYSEVLSDWIKFLEGITHIPSSGASLRRSLNAHKLLRYGLSAAQLTVEQESVRAAGLEREYFDALPLGKDIPNLELQPADDLAILAAQVHVNMYALDNAVAHLHNAVVLLEYASKKSPQSYQIHLELVRIYRRLGAPQLALDHYRLLNVKQVQNDTMSHLILSRATNFSLAATGDLAYASQCLEASHIYFSNSQDTSEFIVKAFGTEKYSQIPELVVFEERLDNSLQRDLVKIEHVRLRISHEQITSELVDMELIELKFIFDRLHHDNRDLEVLPNYQPRGQPSFLSQTTLFGNEPAAGWLSIFLKIYIKALSGASDLDLSVEDDKLLVGDRPRPRSNPDAKISLTDRLTVQTADELSELTDDEVALFHYVVELTKWLDPFHNFLRPRVEAAKQPPKSSNSANDGVSENGHGRKPDDTPHITEPPDSILSYFKNARARFTKVVEETRPIYEILHIATLAQEALFLFFVCTKRFKDASVVRINKLGVLVQHIKSLRASVIDIVREIGTQLTKISELEGTADKRRQFVEHCKALQTHSELTHEYVLDVGKRVTDSQKKVLEGVGSGIVRVCKTPM</sequence>